<feature type="domain" description="Thiopeptide-type bacteriocin biosynthesis" evidence="2">
    <location>
        <begin position="736"/>
        <end position="992"/>
    </location>
</feature>
<evidence type="ECO:0000259" key="1">
    <source>
        <dbReference type="Pfam" id="PF04738"/>
    </source>
</evidence>
<dbReference type="EMBL" id="CP042436">
    <property type="protein sequence ID" value="QEC62530.1"/>
    <property type="molecule type" value="Genomic_DNA"/>
</dbReference>
<evidence type="ECO:0000313" key="3">
    <source>
        <dbReference type="EMBL" id="QEC62530.1"/>
    </source>
</evidence>
<protein>
    <recommendedName>
        <fullName evidence="5">Lantibiotic dehydratase</fullName>
    </recommendedName>
</protein>
<feature type="domain" description="Lantibiotic dehydratase N-terminal" evidence="1">
    <location>
        <begin position="46"/>
        <end position="232"/>
    </location>
</feature>
<reference evidence="3 4" key="1">
    <citation type="journal article" date="2017" name="Curr. Microbiol.">
        <title>Mucilaginibacter ginsenosidivorans sp. nov., Isolated from Soil of Ginseng Field.</title>
        <authorList>
            <person name="Kim M.M."/>
            <person name="Siddiqi M.Z."/>
            <person name="Im W.T."/>
        </authorList>
    </citation>
    <scope>NUCLEOTIDE SEQUENCE [LARGE SCALE GENOMIC DNA]</scope>
    <source>
        <strain evidence="3 4">Gsoil 3017</strain>
    </source>
</reference>
<dbReference type="KEGG" id="mgin:FRZ54_07985"/>
<keyword evidence="4" id="KW-1185">Reference proteome</keyword>
<dbReference type="NCBIfam" id="TIGR03891">
    <property type="entry name" value="thiopep_ocin"/>
    <property type="match status" value="1"/>
</dbReference>
<proteinExistence type="predicted"/>
<dbReference type="Proteomes" id="UP000321479">
    <property type="component" value="Chromosome"/>
</dbReference>
<dbReference type="OrthoDB" id="1273722at2"/>
<evidence type="ECO:0000259" key="2">
    <source>
        <dbReference type="Pfam" id="PF14028"/>
    </source>
</evidence>
<dbReference type="Pfam" id="PF14028">
    <property type="entry name" value="Lant_dehydr_C"/>
    <property type="match status" value="1"/>
</dbReference>
<dbReference type="RefSeq" id="WP_147031107.1">
    <property type="nucleotide sequence ID" value="NZ_CP042436.1"/>
</dbReference>
<dbReference type="InterPro" id="IPR006827">
    <property type="entry name" value="Lant_deHydtase_N"/>
</dbReference>
<dbReference type="Pfam" id="PF04738">
    <property type="entry name" value="Lant_dehydr_N"/>
    <property type="match status" value="2"/>
</dbReference>
<name>A0A5B8UTS9_9SPHI</name>
<dbReference type="AlphaFoldDB" id="A0A5B8UTS9"/>
<organism evidence="3 4">
    <name type="scientific">Mucilaginibacter ginsenosidivorans</name>
    <dbReference type="NCBI Taxonomy" id="398053"/>
    <lineage>
        <taxon>Bacteria</taxon>
        <taxon>Pseudomonadati</taxon>
        <taxon>Bacteroidota</taxon>
        <taxon>Sphingobacteriia</taxon>
        <taxon>Sphingobacteriales</taxon>
        <taxon>Sphingobacteriaceae</taxon>
        <taxon>Mucilaginibacter</taxon>
    </lineage>
</organism>
<evidence type="ECO:0008006" key="5">
    <source>
        <dbReference type="Google" id="ProtNLM"/>
    </source>
</evidence>
<sequence length="1001" mass="109600">MERDDRDKVPGGMDPALVMAEGLLLREPLFGPGDYAGKGPAGLLAEPLFRQALWLASPQFYRALEKLGFDWERLDAGKRLSLKKYMNRACFRPTPFGAFASFAVTGWGTGGGRGAARETWLHLLPSRELELAALRLSPPGEGELLALNPALYRAGKGYRYVFSEVRGDGALKFWLNALDAGPAHRLLFRWLGRGPLPLGELAGRLSGELGCDLAEALGWLRFLLGEQVLLGAADPGLLRGEEAAVPGLPGWGELAGFFGRFEPGALGLPERGAALEKVLPGSLRRGDGAYDYALLERTGGRGPSGPGCRERLLEAVGALRALGLPGGIRPLEEFVREFKKRYDRGKVPLLEALDPDQGIGYDVPPRAGGDDFLLAGLVFPDTPGAGVPPAWTAAHRLLFRLWRQAPGRSAFGPLCLSREDILELEGQAGAEGRGLLPASLGVLFREADGGLLWLERCGGPSAVALAGRFSVCSDAVYGLCREVARLEEAANPGVVFAEVAQLSGGHIDNINRRRQVYDRVIPVNVFPRAGGRGVLLPSDLLLSVQGEELVLESAALGMRVVPRLPTAYNYRHNELALFRLLCDLQYPQPLGDLALDLERFFPGEDFYPRVEYRGVVLAAAKWRLAKGELEQLRAAPRSLGRLHLFRERRGLPALVATGFGDRQLVFDLSRDEEAWFFLEQLAGKEGMLIEEVPGGRPAVAQYLGFLVRRDAAVLPLPRVPAVPAGVQRRFLPGSEWLFVKLFCTPRVADELLAGVVAPFIRENRGVIRRWFFIRYAEGGYHIRLRLMGEPAALAALLPALHGRLRRWAGGRMVKAVQGDVYDRELERYGAGQIGLAEACFEAESVWVLEQLAGRGSGAAVPVELAVLALVWLMSEAMLGERAGDFFRAMGARFLAEYREPKALKRSLDEKFRGMRPAMEGLLAGEALRVYAGKAAVRRVLSCCLELYGATGGWAERKRLALVADLVHMLVNRLFRSSQLDYELAVYYLLGKYERSPAGRLR</sequence>
<dbReference type="InterPro" id="IPR023809">
    <property type="entry name" value="Thiopep_bacteriocin_synth_dom"/>
</dbReference>
<gene>
    <name evidence="3" type="ORF">FRZ54_07985</name>
</gene>
<evidence type="ECO:0000313" key="4">
    <source>
        <dbReference type="Proteomes" id="UP000321479"/>
    </source>
</evidence>
<feature type="domain" description="Lantibiotic dehydratase N-terminal" evidence="1">
    <location>
        <begin position="312"/>
        <end position="671"/>
    </location>
</feature>
<accession>A0A5B8UTS9</accession>